<gene>
    <name evidence="1" type="ORF">HRJ53_26415</name>
</gene>
<proteinExistence type="predicted"/>
<reference evidence="1" key="1">
    <citation type="submission" date="2020-06" db="EMBL/GenBank/DDBJ databases">
        <title>Legume-microbial interactions unlock mineral nutrients during tropical forest succession.</title>
        <authorList>
            <person name="Epihov D.Z."/>
        </authorList>
    </citation>
    <scope>NUCLEOTIDE SEQUENCE [LARGE SCALE GENOMIC DNA]</scope>
    <source>
        <strain evidence="1">Pan2503</strain>
    </source>
</reference>
<dbReference type="Proteomes" id="UP000567293">
    <property type="component" value="Unassembled WGS sequence"/>
</dbReference>
<name>A0A7V8NW79_9BACT</name>
<evidence type="ECO:0000313" key="2">
    <source>
        <dbReference type="Proteomes" id="UP000567293"/>
    </source>
</evidence>
<accession>A0A7V8NW79</accession>
<keyword evidence="2" id="KW-1185">Reference proteome</keyword>
<comment type="caution">
    <text evidence="1">The sequence shown here is derived from an EMBL/GenBank/DDBJ whole genome shotgun (WGS) entry which is preliminary data.</text>
</comment>
<dbReference type="AlphaFoldDB" id="A0A7V8NW79"/>
<protein>
    <submittedName>
        <fullName evidence="1">Uncharacterized protein</fullName>
    </submittedName>
</protein>
<dbReference type="EMBL" id="JACDQQ010002548">
    <property type="protein sequence ID" value="MBA0088536.1"/>
    <property type="molecule type" value="Genomic_DNA"/>
</dbReference>
<evidence type="ECO:0000313" key="1">
    <source>
        <dbReference type="EMBL" id="MBA0088536.1"/>
    </source>
</evidence>
<sequence length="49" mass="5716">MESITHDMAYKPERVFALLDEFYPVPTGKTLRPTPFMPYRNYSPVSAYS</sequence>
<organism evidence="1 2">
    <name type="scientific">Candidatus Acidiferrum panamense</name>
    <dbReference type="NCBI Taxonomy" id="2741543"/>
    <lineage>
        <taxon>Bacteria</taxon>
        <taxon>Pseudomonadati</taxon>
        <taxon>Acidobacteriota</taxon>
        <taxon>Terriglobia</taxon>
        <taxon>Candidatus Acidiferrales</taxon>
        <taxon>Candidatus Acidiferrum</taxon>
    </lineage>
</organism>